<dbReference type="EMBL" id="FO203512">
    <property type="protein sequence ID" value="CCK75491.1"/>
    <property type="molecule type" value="Genomic_DNA"/>
</dbReference>
<dbReference type="InterPro" id="IPR005636">
    <property type="entry name" value="DTW"/>
</dbReference>
<protein>
    <recommendedName>
        <fullName evidence="1">tRNA-uridine aminocarboxypropyltransferase</fullName>
        <ecNumber evidence="1">2.5.1.25</ecNumber>
    </recommendedName>
</protein>
<accession>R4YLC0</accession>
<dbReference type="PANTHER" id="PTHR21392:SF0">
    <property type="entry name" value="TRNA-URIDINE AMINOCARBOXYPROPYLTRANSFERASE 2"/>
    <property type="match status" value="1"/>
</dbReference>
<evidence type="ECO:0000256" key="3">
    <source>
        <dbReference type="ARBA" id="ARBA00022691"/>
    </source>
</evidence>
<comment type="similarity">
    <text evidence="5">Belongs to the TDD superfamily. DTWD2 family.</text>
</comment>
<dbReference type="EC" id="2.5.1.25" evidence="1"/>
<sequence>MLSPYSPFYCAHCIHCRLPQTHCVCSKIEHIELPFNINLCCHSKEWQRNDNSGQWALLSSEQVHRIKWHRKPELITPTLSMSDLTVETGHYLLFPAVDAEDIQDVFNHTTQSPTQPITQLWVIDGTWQEAQKMLRQSPWLKSMPKVQIQATNEQPLKSQFQLRRNQQGLCTLEAIATAVAHQSPLAAQTLEKNFHLFQNTLLSLLR</sequence>
<dbReference type="Proteomes" id="UP000032749">
    <property type="component" value="Chromosome"/>
</dbReference>
<dbReference type="OrthoDB" id="370626at2"/>
<evidence type="ECO:0000313" key="7">
    <source>
        <dbReference type="EMBL" id="CCK75491.1"/>
    </source>
</evidence>
<dbReference type="Pfam" id="PF03942">
    <property type="entry name" value="DTW"/>
    <property type="match status" value="1"/>
</dbReference>
<evidence type="ECO:0000259" key="6">
    <source>
        <dbReference type="SMART" id="SM01144"/>
    </source>
</evidence>
<feature type="domain" description="DTW" evidence="6">
    <location>
        <begin position="9"/>
        <end position="206"/>
    </location>
</feature>
<proteinExistence type="inferred from homology"/>
<evidence type="ECO:0000313" key="8">
    <source>
        <dbReference type="Proteomes" id="UP000032749"/>
    </source>
</evidence>
<dbReference type="HOGENOM" id="CLU_066458_1_1_6"/>
<gene>
    <name evidence="7" type="ORF">OLEAN_C13150</name>
</gene>
<reference evidence="7 8" key="1">
    <citation type="journal article" date="2013" name="Nat. Commun.">
        <title>Genome sequence and functional genomic analysis of the oil-degrading bacterium Oleispira antarctica.</title>
        <authorList>
            <person name="Kube M."/>
            <person name="Chernikova T.N."/>
            <person name="Al-Ramahi Y."/>
            <person name="Beloqui A."/>
            <person name="Lopez-Cortez N."/>
            <person name="Guazzaroni M.E."/>
            <person name="Heipieper H.J."/>
            <person name="Klages S."/>
            <person name="Kotsyurbenko O.R."/>
            <person name="Langer I."/>
            <person name="Nechitaylo T.Y."/>
            <person name="Lunsdorf H."/>
            <person name="Fernandez M."/>
            <person name="Juarez S."/>
            <person name="Ciordia S."/>
            <person name="Singer A."/>
            <person name="Kagan O."/>
            <person name="Egorova O."/>
            <person name="Petit P.A."/>
            <person name="Stogios P."/>
            <person name="Kim Y."/>
            <person name="Tchigvintsev A."/>
            <person name="Flick R."/>
            <person name="Denaro R."/>
            <person name="Genovese M."/>
            <person name="Albar J.P."/>
            <person name="Reva O.N."/>
            <person name="Martinez-Gomariz M."/>
            <person name="Tran H."/>
            <person name="Ferrer M."/>
            <person name="Savchenko A."/>
            <person name="Yakunin A.F."/>
            <person name="Yakimov M.M."/>
            <person name="Golyshina O.V."/>
            <person name="Reinhardt R."/>
            <person name="Golyshin P.N."/>
        </authorList>
    </citation>
    <scope>NUCLEOTIDE SEQUENCE [LARGE SCALE GENOMIC DNA]</scope>
</reference>
<dbReference type="KEGG" id="oai:OLEAN_C13150"/>
<dbReference type="STRING" id="698738.OLEAN_C13150"/>
<evidence type="ECO:0000256" key="2">
    <source>
        <dbReference type="ARBA" id="ARBA00022679"/>
    </source>
</evidence>
<evidence type="ECO:0000256" key="1">
    <source>
        <dbReference type="ARBA" id="ARBA00012386"/>
    </source>
</evidence>
<evidence type="ECO:0000256" key="4">
    <source>
        <dbReference type="ARBA" id="ARBA00022694"/>
    </source>
</evidence>
<keyword evidence="2" id="KW-0808">Transferase</keyword>
<keyword evidence="4" id="KW-0819">tRNA processing</keyword>
<dbReference type="AlphaFoldDB" id="R4YLC0"/>
<dbReference type="SMART" id="SM01144">
    <property type="entry name" value="DTW"/>
    <property type="match status" value="1"/>
</dbReference>
<organism evidence="7 8">
    <name type="scientific">Oleispira antarctica RB-8</name>
    <dbReference type="NCBI Taxonomy" id="698738"/>
    <lineage>
        <taxon>Bacteria</taxon>
        <taxon>Pseudomonadati</taxon>
        <taxon>Pseudomonadota</taxon>
        <taxon>Gammaproteobacteria</taxon>
        <taxon>Oceanospirillales</taxon>
        <taxon>Oceanospirillaceae</taxon>
        <taxon>Oleispira</taxon>
    </lineage>
</organism>
<dbReference type="GO" id="GO:0008033">
    <property type="term" value="P:tRNA processing"/>
    <property type="evidence" value="ECO:0007669"/>
    <property type="project" value="UniProtKB-KW"/>
</dbReference>
<keyword evidence="8" id="KW-1185">Reference proteome</keyword>
<dbReference type="InterPro" id="IPR039262">
    <property type="entry name" value="DTWD2/TAPT"/>
</dbReference>
<evidence type="ECO:0000256" key="5">
    <source>
        <dbReference type="ARBA" id="ARBA00034489"/>
    </source>
</evidence>
<dbReference type="GO" id="GO:0016432">
    <property type="term" value="F:tRNA-uridine aminocarboxypropyltransferase activity"/>
    <property type="evidence" value="ECO:0007669"/>
    <property type="project" value="UniProtKB-EC"/>
</dbReference>
<keyword evidence="3" id="KW-0949">S-adenosyl-L-methionine</keyword>
<dbReference type="PANTHER" id="PTHR21392">
    <property type="entry name" value="TRNA-URIDINE AMINOCARBOXYPROPYLTRANSFERASE 2"/>
    <property type="match status" value="1"/>
</dbReference>
<name>R4YLC0_OLEAN</name>